<dbReference type="AlphaFoldDB" id="B0VJE2"/>
<organism evidence="1 2">
    <name type="scientific">Cloacimonas acidaminovorans (strain Evry)</name>
    <dbReference type="NCBI Taxonomy" id="459349"/>
    <lineage>
        <taxon>Bacteria</taxon>
        <taxon>Pseudomonadati</taxon>
        <taxon>Candidatus Cloacimonadota</taxon>
        <taxon>Candidatus Cloacimonadia</taxon>
        <taxon>Candidatus Cloacimonadales</taxon>
        <taxon>Candidatus Cloacimonadaceae</taxon>
        <taxon>Candidatus Cloacimonas</taxon>
    </lineage>
</organism>
<protein>
    <recommendedName>
        <fullName evidence="3">MarR family transcriptional regulator</fullName>
    </recommendedName>
</protein>
<reference evidence="1 2" key="1">
    <citation type="journal article" date="2008" name="J. Bacteriol.">
        <title>'Candidatus Cloacamonas acidaminovorans': genome sequence reconstruction provides a first glimpse of a new bacterial division.</title>
        <authorList>
            <person name="Pelletier E."/>
            <person name="Kreimeyer A."/>
            <person name="Bocs S."/>
            <person name="Rouy Z."/>
            <person name="Gyapay G."/>
            <person name="Chouari R."/>
            <person name="Riviere D."/>
            <person name="Ganesan A."/>
            <person name="Daegelen P."/>
            <person name="Sghir A."/>
            <person name="Cohen G.N."/>
            <person name="Medigue C."/>
            <person name="Weissenbach J."/>
            <person name="Le Paslier D."/>
        </authorList>
    </citation>
    <scope>NUCLEOTIDE SEQUENCE [LARGE SCALE GENOMIC DNA]</scope>
    <source>
        <strain evidence="2">Evry</strain>
    </source>
</reference>
<dbReference type="eggNOG" id="COG1846">
    <property type="taxonomic scope" value="Bacteria"/>
</dbReference>
<gene>
    <name evidence="1" type="ordered locus">CLOAM1761</name>
</gene>
<dbReference type="EMBL" id="CU466930">
    <property type="protein sequence ID" value="CAO81596.1"/>
    <property type="molecule type" value="Genomic_DNA"/>
</dbReference>
<proteinExistence type="predicted"/>
<evidence type="ECO:0000313" key="1">
    <source>
        <dbReference type="EMBL" id="CAO81596.1"/>
    </source>
</evidence>
<dbReference type="OrthoDB" id="1550929at2"/>
<dbReference type="HOGENOM" id="CLU_070332_0_0_0"/>
<evidence type="ECO:0000313" key="2">
    <source>
        <dbReference type="Proteomes" id="UP000002019"/>
    </source>
</evidence>
<evidence type="ECO:0008006" key="3">
    <source>
        <dbReference type="Google" id="ProtNLM"/>
    </source>
</evidence>
<dbReference type="Proteomes" id="UP000002019">
    <property type="component" value="Chromosome"/>
</dbReference>
<dbReference type="STRING" id="459349.CLOAM1761"/>
<keyword evidence="2" id="KW-1185">Reference proteome</keyword>
<accession>B0VJE2</accession>
<name>B0VJE2_CLOAI</name>
<dbReference type="RefSeq" id="WP_015425454.1">
    <property type="nucleotide sequence ID" value="NC_020449.1"/>
</dbReference>
<sequence>MKNIALKTKEYLENMLDVKVEIRHNNIGYKLPHFFSEKYIFYDLTLNGKHYLLIEGKDMLTAKVVKLHSHILENRFGIKVIYLSKSINPSLRRAFIKERISFIIPDNQIYLPHLGILFNESCSQEVKKRNRFSSLTQVVIIRTLLEKEYQLSTVSMYAKKYYLNVMYVSRAFRELTEYELITRDECGKEKPIHWLFTGKELWEKAQPYFFNPINKVIWFRLNRQVPFCLAGFSALSKYSMLTPENYESYATTRIIAKKFPDLVEIPYKEEQTNELQLWRYNPKLITSEDYVDPLSLFLCLKEEPDERVQMALEEMMEKIKW</sequence>
<dbReference type="KEGG" id="caci:CLOAM1761"/>